<dbReference type="STRING" id="1149755.A0A2J6R560"/>
<evidence type="ECO:0000256" key="3">
    <source>
        <dbReference type="ARBA" id="ARBA00022723"/>
    </source>
</evidence>
<keyword evidence="8" id="KW-1185">Reference proteome</keyword>
<keyword evidence="6" id="KW-1133">Transmembrane helix</keyword>
<dbReference type="GO" id="GO:0004497">
    <property type="term" value="F:monooxygenase activity"/>
    <property type="evidence" value="ECO:0007669"/>
    <property type="project" value="InterPro"/>
</dbReference>
<sequence length="535" mass="61009">MFGVSNLLLLSSIGAAGFIYFAFRLIQNRRFYSKLPGPPHSFLWGHLKAMGEASQLLPPETHHSYLMTYLHQKYSLPEIFYLDLWPIAPSQMVVASGEAAAQISTIRPYPIHQYVTDLLTPILGARSVATCNGPVWKQLHHILAPAFVPRYTKTLLGTMTDHTLIFHERLKVLATKGTFSLEEEMSKPLFDIIGKIVFGSEQHAQTDESPVFLDIKYTIEMFPFTFRTFNLVQKYWILWKQKLVGKRVDRYIAEKAKERYAILLEEKEQAVGMKPGSMLDRVLFQKIETSSEGGIKELDDDYLQLIADNMKTLLIGGFMTTVDTLCYTFALLGTHPEVMKRLREEHDRIFGTDLATTAETIRKYPSKTNELEYTTAVLKEVMRFFPIGSATKENPAGSTALEYKSQSYPTAGQMIMISQQTIQVDPRNFPNPTLFQPERFLIPDEASKHRTIWRPFERGMRSCLGADLAMDKMRVMLLLTARWFDFEPVVEPNKTQRVEYTSLDLKIGDQAFQRQGMSAQPRDGMPMGVKATGRA</sequence>
<feature type="transmembrane region" description="Helical" evidence="6">
    <location>
        <begin position="6"/>
        <end position="26"/>
    </location>
</feature>
<dbReference type="OrthoDB" id="10029320at2759"/>
<feature type="binding site" description="axial binding residue" evidence="5">
    <location>
        <position position="463"/>
    </location>
    <ligand>
        <name>heme</name>
        <dbReference type="ChEBI" id="CHEBI:30413"/>
    </ligand>
    <ligandPart>
        <name>Fe</name>
        <dbReference type="ChEBI" id="CHEBI:18248"/>
    </ligandPart>
</feature>
<evidence type="ECO:0000313" key="8">
    <source>
        <dbReference type="Proteomes" id="UP000235786"/>
    </source>
</evidence>
<dbReference type="Proteomes" id="UP000235786">
    <property type="component" value="Unassembled WGS sequence"/>
</dbReference>
<dbReference type="PRINTS" id="PR00463">
    <property type="entry name" value="EP450I"/>
</dbReference>
<dbReference type="GO" id="GO:0005506">
    <property type="term" value="F:iron ion binding"/>
    <property type="evidence" value="ECO:0007669"/>
    <property type="project" value="InterPro"/>
</dbReference>
<evidence type="ECO:0000256" key="1">
    <source>
        <dbReference type="ARBA" id="ARBA00001971"/>
    </source>
</evidence>
<dbReference type="AlphaFoldDB" id="A0A2J6R560"/>
<keyword evidence="6" id="KW-0472">Membrane</keyword>
<dbReference type="InterPro" id="IPR001128">
    <property type="entry name" value="Cyt_P450"/>
</dbReference>
<organism evidence="7 8">
    <name type="scientific">Hyaloscypha variabilis (strain UAMH 11265 / GT02V1 / F)</name>
    <name type="common">Meliniomyces variabilis</name>
    <dbReference type="NCBI Taxonomy" id="1149755"/>
    <lineage>
        <taxon>Eukaryota</taxon>
        <taxon>Fungi</taxon>
        <taxon>Dikarya</taxon>
        <taxon>Ascomycota</taxon>
        <taxon>Pezizomycotina</taxon>
        <taxon>Leotiomycetes</taxon>
        <taxon>Helotiales</taxon>
        <taxon>Hyaloscyphaceae</taxon>
        <taxon>Hyaloscypha</taxon>
        <taxon>Hyaloscypha variabilis</taxon>
    </lineage>
</organism>
<dbReference type="EMBL" id="KZ613955">
    <property type="protein sequence ID" value="PMD33666.1"/>
    <property type="molecule type" value="Genomic_DNA"/>
</dbReference>
<gene>
    <name evidence="7" type="ORF">L207DRAFT_498099</name>
</gene>
<dbReference type="PANTHER" id="PTHR24305:SF232">
    <property type="entry name" value="P450, PUTATIVE (EUROFUNG)-RELATED"/>
    <property type="match status" value="1"/>
</dbReference>
<dbReference type="InterPro" id="IPR050121">
    <property type="entry name" value="Cytochrome_P450_monoxygenase"/>
</dbReference>
<dbReference type="Gene3D" id="1.10.630.10">
    <property type="entry name" value="Cytochrome P450"/>
    <property type="match status" value="1"/>
</dbReference>
<evidence type="ECO:0000256" key="4">
    <source>
        <dbReference type="ARBA" id="ARBA00023004"/>
    </source>
</evidence>
<dbReference type="Pfam" id="PF00067">
    <property type="entry name" value="p450"/>
    <property type="match status" value="1"/>
</dbReference>
<evidence type="ECO:0000256" key="2">
    <source>
        <dbReference type="ARBA" id="ARBA00010617"/>
    </source>
</evidence>
<comment type="similarity">
    <text evidence="2">Belongs to the cytochrome P450 family.</text>
</comment>
<keyword evidence="5" id="KW-0349">Heme</keyword>
<evidence type="ECO:0000313" key="7">
    <source>
        <dbReference type="EMBL" id="PMD33666.1"/>
    </source>
</evidence>
<evidence type="ECO:0000256" key="6">
    <source>
        <dbReference type="SAM" id="Phobius"/>
    </source>
</evidence>
<proteinExistence type="inferred from homology"/>
<dbReference type="InterPro" id="IPR002401">
    <property type="entry name" value="Cyt_P450_E_grp-I"/>
</dbReference>
<name>A0A2J6R560_HYAVF</name>
<protein>
    <submittedName>
        <fullName evidence="7">Cytochrome P450</fullName>
    </submittedName>
</protein>
<keyword evidence="3 5" id="KW-0479">Metal-binding</keyword>
<dbReference type="PANTHER" id="PTHR24305">
    <property type="entry name" value="CYTOCHROME P450"/>
    <property type="match status" value="1"/>
</dbReference>
<evidence type="ECO:0000256" key="5">
    <source>
        <dbReference type="PIRSR" id="PIRSR602401-1"/>
    </source>
</evidence>
<keyword evidence="6" id="KW-0812">Transmembrane</keyword>
<dbReference type="GO" id="GO:0020037">
    <property type="term" value="F:heme binding"/>
    <property type="evidence" value="ECO:0007669"/>
    <property type="project" value="InterPro"/>
</dbReference>
<dbReference type="PRINTS" id="PR00385">
    <property type="entry name" value="P450"/>
</dbReference>
<dbReference type="SUPFAM" id="SSF48264">
    <property type="entry name" value="Cytochrome P450"/>
    <property type="match status" value="1"/>
</dbReference>
<accession>A0A2J6R560</accession>
<keyword evidence="4 5" id="KW-0408">Iron</keyword>
<reference evidence="7 8" key="1">
    <citation type="submission" date="2016-04" db="EMBL/GenBank/DDBJ databases">
        <title>A degradative enzymes factory behind the ericoid mycorrhizal symbiosis.</title>
        <authorList>
            <consortium name="DOE Joint Genome Institute"/>
            <person name="Martino E."/>
            <person name="Morin E."/>
            <person name="Grelet G."/>
            <person name="Kuo A."/>
            <person name="Kohler A."/>
            <person name="Daghino S."/>
            <person name="Barry K."/>
            <person name="Choi C."/>
            <person name="Cichocki N."/>
            <person name="Clum A."/>
            <person name="Copeland A."/>
            <person name="Hainaut M."/>
            <person name="Haridas S."/>
            <person name="Labutti K."/>
            <person name="Lindquist E."/>
            <person name="Lipzen A."/>
            <person name="Khouja H.-R."/>
            <person name="Murat C."/>
            <person name="Ohm R."/>
            <person name="Olson A."/>
            <person name="Spatafora J."/>
            <person name="Veneault-Fourrey C."/>
            <person name="Henrissat B."/>
            <person name="Grigoriev I."/>
            <person name="Martin F."/>
            <person name="Perotto S."/>
        </authorList>
    </citation>
    <scope>NUCLEOTIDE SEQUENCE [LARGE SCALE GENOMIC DNA]</scope>
    <source>
        <strain evidence="7 8">F</strain>
    </source>
</reference>
<comment type="cofactor">
    <cofactor evidence="1 5">
        <name>heme</name>
        <dbReference type="ChEBI" id="CHEBI:30413"/>
    </cofactor>
</comment>
<dbReference type="GO" id="GO:0016705">
    <property type="term" value="F:oxidoreductase activity, acting on paired donors, with incorporation or reduction of molecular oxygen"/>
    <property type="evidence" value="ECO:0007669"/>
    <property type="project" value="InterPro"/>
</dbReference>
<dbReference type="InterPro" id="IPR036396">
    <property type="entry name" value="Cyt_P450_sf"/>
</dbReference>